<reference evidence="6 7" key="1">
    <citation type="submission" date="2018-06" db="EMBL/GenBank/DDBJ databases">
        <title>Paenibacillus imtechensis sp. nov.</title>
        <authorList>
            <person name="Pinnaka A.K."/>
            <person name="Singh H."/>
            <person name="Kaur M."/>
        </authorList>
    </citation>
    <scope>NUCLEOTIDE SEQUENCE [LARGE SCALE GENOMIC DNA]</scope>
    <source>
        <strain evidence="6 7">SMB1</strain>
    </source>
</reference>
<proteinExistence type="predicted"/>
<dbReference type="PANTHER" id="PTHR43585:SF2">
    <property type="entry name" value="ATP-GRASP ENZYME FSQD"/>
    <property type="match status" value="1"/>
</dbReference>
<feature type="domain" description="ATP-grasp" evidence="5">
    <location>
        <begin position="120"/>
        <end position="316"/>
    </location>
</feature>
<dbReference type="GO" id="GO:0046872">
    <property type="term" value="F:metal ion binding"/>
    <property type="evidence" value="ECO:0007669"/>
    <property type="project" value="InterPro"/>
</dbReference>
<dbReference type="EMBL" id="QKRB01000043">
    <property type="protein sequence ID" value="PZD96001.1"/>
    <property type="molecule type" value="Genomic_DNA"/>
</dbReference>
<gene>
    <name evidence="6" type="ORF">DNH61_11275</name>
</gene>
<protein>
    <recommendedName>
        <fullName evidence="5">ATP-grasp domain-containing protein</fullName>
    </recommendedName>
</protein>
<dbReference type="SUPFAM" id="SSF56059">
    <property type="entry name" value="Glutathione synthetase ATP-binding domain-like"/>
    <property type="match status" value="1"/>
</dbReference>
<keyword evidence="3 4" id="KW-0067">ATP-binding</keyword>
<keyword evidence="7" id="KW-1185">Reference proteome</keyword>
<dbReference type="AlphaFoldDB" id="A0A2W1LW34"/>
<evidence type="ECO:0000259" key="5">
    <source>
        <dbReference type="PROSITE" id="PS50975"/>
    </source>
</evidence>
<accession>A0A2W1LW34</accession>
<dbReference type="GO" id="GO:0016874">
    <property type="term" value="F:ligase activity"/>
    <property type="evidence" value="ECO:0007669"/>
    <property type="project" value="UniProtKB-KW"/>
</dbReference>
<evidence type="ECO:0000313" key="7">
    <source>
        <dbReference type="Proteomes" id="UP000249522"/>
    </source>
</evidence>
<dbReference type="PANTHER" id="PTHR43585">
    <property type="entry name" value="FUMIPYRROLE BIOSYNTHESIS PROTEIN C"/>
    <property type="match status" value="1"/>
</dbReference>
<organism evidence="6 7">
    <name type="scientific">Paenibacillus sambharensis</name>
    <dbReference type="NCBI Taxonomy" id="1803190"/>
    <lineage>
        <taxon>Bacteria</taxon>
        <taxon>Bacillati</taxon>
        <taxon>Bacillota</taxon>
        <taxon>Bacilli</taxon>
        <taxon>Bacillales</taxon>
        <taxon>Paenibacillaceae</taxon>
        <taxon>Paenibacillus</taxon>
    </lineage>
</organism>
<evidence type="ECO:0000256" key="3">
    <source>
        <dbReference type="ARBA" id="ARBA00022840"/>
    </source>
</evidence>
<dbReference type="Gene3D" id="3.30.470.20">
    <property type="entry name" value="ATP-grasp fold, B domain"/>
    <property type="match status" value="1"/>
</dbReference>
<sequence length="423" mass="45297">MSMMHKALPKVAVIHGEGSASPLTVKAASVGICELIFLYAACSDKDKAQFALLKNHTRSFDISTLTDSEAAELLGKERIAGVVTFSESQLPRVTAYCAALGLIGHSAETLASLIDKYKQRERLAEANVNAVRHALVDRQRVEQAVAVVGFPAVLKPRIGAGSRWTGKVASMEELRHALSAGPADCEYVLEEYLEGDPELRDAFYGDYVSVESVHQNGRSQQVCVTAKLPLTEHFAETGMFVPHPLSAELAEQVCRLEAQAIQALGITDGVTHTEIKLTSGGPRIIEINGRLGGYVPEIVKRAMNVDLVKAALQVSLGIEPSIAPGPVTSVVYQVFLAAPCGQPAGFGGMDGMDEVLAMDGVLHLEITKDAGQVIDYRLGTQSNMGIVYGSAPDFDAFARTVHAMRTKLVPHLNVPGGREVDAR</sequence>
<name>A0A2W1LW34_9BACL</name>
<evidence type="ECO:0000256" key="2">
    <source>
        <dbReference type="ARBA" id="ARBA00022741"/>
    </source>
</evidence>
<evidence type="ECO:0000256" key="1">
    <source>
        <dbReference type="ARBA" id="ARBA00022598"/>
    </source>
</evidence>
<dbReference type="PROSITE" id="PS50975">
    <property type="entry name" value="ATP_GRASP"/>
    <property type="match status" value="1"/>
</dbReference>
<evidence type="ECO:0000256" key="4">
    <source>
        <dbReference type="PROSITE-ProRule" id="PRU00409"/>
    </source>
</evidence>
<dbReference type="InterPro" id="IPR011761">
    <property type="entry name" value="ATP-grasp"/>
</dbReference>
<dbReference type="Pfam" id="PF13535">
    <property type="entry name" value="ATP-grasp_4"/>
    <property type="match status" value="1"/>
</dbReference>
<dbReference type="OrthoDB" id="9803907at2"/>
<evidence type="ECO:0000313" key="6">
    <source>
        <dbReference type="EMBL" id="PZD96001.1"/>
    </source>
</evidence>
<dbReference type="InterPro" id="IPR052032">
    <property type="entry name" value="ATP-dep_AA_Ligase"/>
</dbReference>
<dbReference type="Proteomes" id="UP000249522">
    <property type="component" value="Unassembled WGS sequence"/>
</dbReference>
<dbReference type="GO" id="GO:0005524">
    <property type="term" value="F:ATP binding"/>
    <property type="evidence" value="ECO:0007669"/>
    <property type="project" value="UniProtKB-UniRule"/>
</dbReference>
<keyword evidence="2 4" id="KW-0547">Nucleotide-binding</keyword>
<keyword evidence="1" id="KW-0436">Ligase</keyword>
<comment type="caution">
    <text evidence="6">The sequence shown here is derived from an EMBL/GenBank/DDBJ whole genome shotgun (WGS) entry which is preliminary data.</text>
</comment>